<accession>A0A367L020</accession>
<proteinExistence type="predicted"/>
<comment type="caution">
    <text evidence="1">The sequence shown here is derived from an EMBL/GenBank/DDBJ whole genome shotgun (WGS) entry which is preliminary data.</text>
</comment>
<evidence type="ECO:0000313" key="1">
    <source>
        <dbReference type="EMBL" id="RCI07775.1"/>
    </source>
</evidence>
<keyword evidence="2" id="KW-1185">Reference proteome</keyword>
<dbReference type="OrthoDB" id="4776855at2759"/>
<dbReference type="EMBL" id="LKCN02000024">
    <property type="protein sequence ID" value="RCI07775.1"/>
    <property type="molecule type" value="Genomic_DNA"/>
</dbReference>
<name>A0A367L020_9HYPO</name>
<gene>
    <name evidence="1" type="ORF">L249_5701</name>
</gene>
<dbReference type="Proteomes" id="UP000253664">
    <property type="component" value="Unassembled WGS sequence"/>
</dbReference>
<dbReference type="AlphaFoldDB" id="A0A367L020"/>
<evidence type="ECO:0000313" key="2">
    <source>
        <dbReference type="Proteomes" id="UP000253664"/>
    </source>
</evidence>
<protein>
    <submittedName>
        <fullName evidence="1">Uncharacterized protein</fullName>
    </submittedName>
</protein>
<sequence>MISYQALLRHTNIVFLFANGISYVNRTQDAWYRGIVQGLPLGEQAGEEQPVWWPAETLSPMGCVHRYQCHPRRDISFQRNAAAQLLLRFPLAGGDARYTLAPILALLERRRMKYTYLELVSNETLQLQRAAYQGIGTGRGEKLADLPLHYTRAGGGDDDA</sequence>
<organism evidence="1 2">
    <name type="scientific">Ophiocordyceps polyrhachis-furcata BCC 54312</name>
    <dbReference type="NCBI Taxonomy" id="1330021"/>
    <lineage>
        <taxon>Eukaryota</taxon>
        <taxon>Fungi</taxon>
        <taxon>Dikarya</taxon>
        <taxon>Ascomycota</taxon>
        <taxon>Pezizomycotina</taxon>
        <taxon>Sordariomycetes</taxon>
        <taxon>Hypocreomycetidae</taxon>
        <taxon>Hypocreales</taxon>
        <taxon>Ophiocordycipitaceae</taxon>
        <taxon>Ophiocordyceps</taxon>
    </lineage>
</organism>
<reference evidence="1 2" key="1">
    <citation type="journal article" date="2015" name="BMC Genomics">
        <title>Insights from the genome of Ophiocordyceps polyrhachis-furcata to pathogenicity and host specificity in insect fungi.</title>
        <authorList>
            <person name="Wichadakul D."/>
            <person name="Kobmoo N."/>
            <person name="Ingsriswang S."/>
            <person name="Tangphatsornruang S."/>
            <person name="Chantasingh D."/>
            <person name="Luangsa-ard J.J."/>
            <person name="Eurwilaichitr L."/>
        </authorList>
    </citation>
    <scope>NUCLEOTIDE SEQUENCE [LARGE SCALE GENOMIC DNA]</scope>
    <source>
        <strain evidence="1 2">BCC 54312</strain>
    </source>
</reference>